<dbReference type="OrthoDB" id="28421at10239"/>
<gene>
    <name evidence="2" type="ORF">P090810_196</name>
</gene>
<evidence type="ECO:0000256" key="1">
    <source>
        <dbReference type="SAM" id="Phobius"/>
    </source>
</evidence>
<evidence type="ECO:0000313" key="2">
    <source>
        <dbReference type="EMBL" id="AOV61669.1"/>
    </source>
</evidence>
<dbReference type="RefSeq" id="YP_009325185.1">
    <property type="nucleotide sequence ID" value="NC_031944.1"/>
</dbReference>
<name>A0A1D8KSR7_9CAUD</name>
<keyword evidence="1" id="KW-0472">Membrane</keyword>
<organism evidence="2 3">
    <name type="scientific">Synechococcus phage S-WAM1</name>
    <dbReference type="NCBI Taxonomy" id="1815521"/>
    <lineage>
        <taxon>Viruses</taxon>
        <taxon>Duplodnaviria</taxon>
        <taxon>Heunggongvirae</taxon>
        <taxon>Uroviricota</taxon>
        <taxon>Caudoviricetes</taxon>
        <taxon>Pantevenvirales</taxon>
        <taxon>Kyanoviridae</taxon>
        <taxon>Sokavirus</taxon>
        <taxon>Sokavirus swam1</taxon>
    </lineage>
</organism>
<evidence type="ECO:0000313" key="3">
    <source>
        <dbReference type="Proteomes" id="UP000204364"/>
    </source>
</evidence>
<reference evidence="2 3" key="1">
    <citation type="journal article" date="2016" name="Virology">
        <title>The genomic content and context of auxiliary metabolic genes in marine cyanomyoviruses.</title>
        <authorList>
            <person name="Crummett L.T."/>
            <person name="Puxty R.J."/>
            <person name="Weihe C."/>
            <person name="Marston M.F."/>
            <person name="Martiny J.B."/>
        </authorList>
    </citation>
    <scope>NUCLEOTIDE SEQUENCE [LARGE SCALE GENOMIC DNA]</scope>
    <source>
        <strain evidence="2">0810PA09</strain>
    </source>
</reference>
<keyword evidence="3" id="KW-1185">Reference proteome</keyword>
<dbReference type="KEGG" id="vg:30310149"/>
<accession>A0A1D8KSR7</accession>
<sequence length="35" mass="3782">MNENAERINGWFAMIGIVAAMGSYAVTGQIIPGIW</sequence>
<dbReference type="SUPFAM" id="SSF103511">
    <property type="entry name" value="Chlorophyll a-b binding protein"/>
    <property type="match status" value="1"/>
</dbReference>
<dbReference type="EMBL" id="KU686210">
    <property type="protein sequence ID" value="AOV61669.1"/>
    <property type="molecule type" value="Genomic_DNA"/>
</dbReference>
<keyword evidence="1" id="KW-0812">Transmembrane</keyword>
<protein>
    <submittedName>
        <fullName evidence="2">High-light inducible protein</fullName>
    </submittedName>
</protein>
<dbReference type="Proteomes" id="UP000204364">
    <property type="component" value="Segment"/>
</dbReference>
<keyword evidence="1" id="KW-1133">Transmembrane helix</keyword>
<feature type="transmembrane region" description="Helical" evidence="1">
    <location>
        <begin position="12"/>
        <end position="31"/>
    </location>
</feature>
<proteinExistence type="predicted"/>
<dbReference type="GeneID" id="30310149"/>